<sequence length="323" mass="35033">MTITTERTFAAGTNSDWLIGNARLTDLSGKLLGAHVAHAGLIMFWAGATTVTEVTRFIPGVPMYEQGMTLLPHLATLGWGVGAGGEIVDTYPYFAIGMLHLVASAVLGAGGLFHVFRSPDILKNGGGQVAKFHYEWNDPKQLGLILGHHLIVLGLGAFLLVLKAMYFGGIYDSSIGDVRIISNPTLDPEIIFGYLMGMKDGSQNLLAMASVDNLEDVIGGHIWIGLILIFGGAWHIIVKPFGFIRSFLPMKNGDEILSYSLLGLALMAFISTVFVAYNTTVFPTEFYGSDRLKLANIQFFLGVVALLGFIWHRVRSVQIGVKN</sequence>
<dbReference type="Proteomes" id="UP000729701">
    <property type="component" value="Unassembled WGS sequence"/>
</dbReference>
<evidence type="ECO:0000256" key="7">
    <source>
        <dbReference type="ARBA" id="ARBA00023078"/>
    </source>
</evidence>
<comment type="caution">
    <text evidence="10">The sequence shown here is derived from an EMBL/GenBank/DDBJ whole genome shotgun (WGS) entry which is preliminary data.</text>
</comment>
<accession>A0A951QN86</accession>
<keyword evidence="7" id="KW-0793">Thylakoid</keyword>
<protein>
    <submittedName>
        <fullName evidence="10">Chlorophyll a/b binding light-harvesting protein</fullName>
    </submittedName>
</protein>
<evidence type="ECO:0000256" key="2">
    <source>
        <dbReference type="ARBA" id="ARBA00022494"/>
    </source>
</evidence>
<reference evidence="10" key="2">
    <citation type="journal article" date="2022" name="Microbiol. Resour. Announc.">
        <title>Metagenome Sequencing to Explore Phylogenomics of Terrestrial Cyanobacteria.</title>
        <authorList>
            <person name="Ward R.D."/>
            <person name="Stajich J.E."/>
            <person name="Johansen J.R."/>
            <person name="Huntemann M."/>
            <person name="Clum A."/>
            <person name="Foster B."/>
            <person name="Foster B."/>
            <person name="Roux S."/>
            <person name="Palaniappan K."/>
            <person name="Varghese N."/>
            <person name="Mukherjee S."/>
            <person name="Reddy T.B.K."/>
            <person name="Daum C."/>
            <person name="Copeland A."/>
            <person name="Chen I.A."/>
            <person name="Ivanova N.N."/>
            <person name="Kyrpides N.C."/>
            <person name="Shapiro N."/>
            <person name="Eloe-Fadrosh E.A."/>
            <person name="Pietrasiak N."/>
        </authorList>
    </citation>
    <scope>NUCLEOTIDE SEQUENCE</scope>
    <source>
        <strain evidence="10">GSE-NOS-MK-12-04C</strain>
    </source>
</reference>
<dbReference type="Pfam" id="PF00421">
    <property type="entry name" value="PSII"/>
    <property type="match status" value="1"/>
</dbReference>
<feature type="transmembrane region" description="Helical" evidence="9">
    <location>
        <begin position="142"/>
        <end position="162"/>
    </location>
</feature>
<dbReference type="AlphaFoldDB" id="A0A951QN86"/>
<evidence type="ECO:0000313" key="11">
    <source>
        <dbReference type="Proteomes" id="UP000729701"/>
    </source>
</evidence>
<dbReference type="EMBL" id="JAHHGZ010000010">
    <property type="protein sequence ID" value="MBW4668093.1"/>
    <property type="molecule type" value="Genomic_DNA"/>
</dbReference>
<evidence type="ECO:0000256" key="4">
    <source>
        <dbReference type="ARBA" id="ARBA00022692"/>
    </source>
</evidence>
<keyword evidence="2" id="KW-0148">Chlorophyll</keyword>
<feature type="transmembrane region" description="Helical" evidence="9">
    <location>
        <begin position="94"/>
        <end position="116"/>
    </location>
</feature>
<dbReference type="NCBIfam" id="TIGR03041">
    <property type="entry name" value="PS_antenn_a_b"/>
    <property type="match status" value="1"/>
</dbReference>
<evidence type="ECO:0000256" key="9">
    <source>
        <dbReference type="SAM" id="Phobius"/>
    </source>
</evidence>
<evidence type="ECO:0000256" key="5">
    <source>
        <dbReference type="ARBA" id="ARBA00022989"/>
    </source>
</evidence>
<proteinExistence type="predicted"/>
<name>A0A951QN86_9CYAN</name>
<evidence type="ECO:0000256" key="1">
    <source>
        <dbReference type="ARBA" id="ARBA00004636"/>
    </source>
</evidence>
<dbReference type="GO" id="GO:0016168">
    <property type="term" value="F:chlorophyll binding"/>
    <property type="evidence" value="ECO:0007669"/>
    <property type="project" value="UniProtKB-KW"/>
</dbReference>
<dbReference type="InterPro" id="IPR000932">
    <property type="entry name" value="PS_antenna-like"/>
</dbReference>
<keyword evidence="4 9" id="KW-0812">Transmembrane</keyword>
<keyword evidence="3" id="KW-0602">Photosynthesis</keyword>
<organism evidence="10 11">
    <name type="scientific">Cyanomargarita calcarea GSE-NOS-MK-12-04C</name>
    <dbReference type="NCBI Taxonomy" id="2839659"/>
    <lineage>
        <taxon>Bacteria</taxon>
        <taxon>Bacillati</taxon>
        <taxon>Cyanobacteriota</taxon>
        <taxon>Cyanophyceae</taxon>
        <taxon>Nostocales</taxon>
        <taxon>Cyanomargaritaceae</taxon>
        <taxon>Cyanomargarita</taxon>
    </lineage>
</organism>
<reference evidence="10" key="1">
    <citation type="submission" date="2021-05" db="EMBL/GenBank/DDBJ databases">
        <authorList>
            <person name="Pietrasiak N."/>
            <person name="Ward R."/>
            <person name="Stajich J.E."/>
            <person name="Kurbessoian T."/>
        </authorList>
    </citation>
    <scope>NUCLEOTIDE SEQUENCE</scope>
    <source>
        <strain evidence="10">GSE-NOS-MK-12-04C</strain>
    </source>
</reference>
<gene>
    <name evidence="10" type="ORF">KME60_11885</name>
</gene>
<dbReference type="InterPro" id="IPR036001">
    <property type="entry name" value="PS_II_antenna-like_sf"/>
</dbReference>
<evidence type="ECO:0000256" key="6">
    <source>
        <dbReference type="ARBA" id="ARBA00022991"/>
    </source>
</evidence>
<dbReference type="GO" id="GO:0031676">
    <property type="term" value="C:plasma membrane-derived thylakoid membrane"/>
    <property type="evidence" value="ECO:0007669"/>
    <property type="project" value="UniProtKB-SubCell"/>
</dbReference>
<feature type="transmembrane region" description="Helical" evidence="9">
    <location>
        <begin position="36"/>
        <end position="58"/>
    </location>
</feature>
<dbReference type="SUPFAM" id="SSF161077">
    <property type="entry name" value="Photosystem II antenna protein-like"/>
    <property type="match status" value="1"/>
</dbReference>
<dbReference type="GO" id="GO:0009521">
    <property type="term" value="C:photosystem"/>
    <property type="evidence" value="ECO:0007669"/>
    <property type="project" value="InterPro"/>
</dbReference>
<dbReference type="GO" id="GO:0009767">
    <property type="term" value="P:photosynthetic electron transport chain"/>
    <property type="evidence" value="ECO:0007669"/>
    <property type="project" value="InterPro"/>
</dbReference>
<comment type="subcellular location">
    <subcellularLocation>
        <location evidence="1">Cellular thylakoid membrane</location>
        <topology evidence="1">Multi-pass membrane protein</topology>
    </subcellularLocation>
</comment>
<evidence type="ECO:0000313" key="10">
    <source>
        <dbReference type="EMBL" id="MBW4668093.1"/>
    </source>
</evidence>
<keyword evidence="5 9" id="KW-1133">Transmembrane helix</keyword>
<feature type="transmembrane region" description="Helical" evidence="9">
    <location>
        <begin position="297"/>
        <end position="314"/>
    </location>
</feature>
<feature type="transmembrane region" description="Helical" evidence="9">
    <location>
        <begin position="256"/>
        <end position="277"/>
    </location>
</feature>
<evidence type="ECO:0000256" key="8">
    <source>
        <dbReference type="ARBA" id="ARBA00023136"/>
    </source>
</evidence>
<evidence type="ECO:0000256" key="3">
    <source>
        <dbReference type="ARBA" id="ARBA00022531"/>
    </source>
</evidence>
<keyword evidence="6" id="KW-0157">Chromophore</keyword>
<keyword evidence="8 9" id="KW-0472">Membrane</keyword>
<feature type="transmembrane region" description="Helical" evidence="9">
    <location>
        <begin position="222"/>
        <end position="244"/>
    </location>
</feature>